<feature type="region of interest" description="Disordered" evidence="1">
    <location>
        <begin position="268"/>
        <end position="290"/>
    </location>
</feature>
<evidence type="ECO:0000256" key="3">
    <source>
        <dbReference type="SAM" id="SignalP"/>
    </source>
</evidence>
<protein>
    <submittedName>
        <fullName evidence="4">MUC15 protein</fullName>
    </submittedName>
</protein>
<gene>
    <name evidence="4" type="primary">Muc15</name>
    <name evidence="4" type="ORF">ODOGUJ_R14972</name>
</gene>
<comment type="caution">
    <text evidence="4">The sequence shown here is derived from an EMBL/GenBank/DDBJ whole genome shotgun (WGS) entry which is preliminary data.</text>
</comment>
<keyword evidence="3" id="KW-0732">Signal</keyword>
<dbReference type="EMBL" id="VXAB01013500">
    <property type="protein sequence ID" value="NXJ15816.1"/>
    <property type="molecule type" value="Genomic_DNA"/>
</dbReference>
<feature type="region of interest" description="Disordered" evidence="1">
    <location>
        <begin position="33"/>
        <end position="59"/>
    </location>
</feature>
<proteinExistence type="predicted"/>
<dbReference type="AlphaFoldDB" id="A0A7K9Z0E4"/>
<reference evidence="4 5" key="1">
    <citation type="submission" date="2019-09" db="EMBL/GenBank/DDBJ databases">
        <title>Bird 10,000 Genomes (B10K) Project - Family phase.</title>
        <authorList>
            <person name="Zhang G."/>
        </authorList>
    </citation>
    <scope>NUCLEOTIDE SEQUENCE [LARGE SCALE GENOMIC DNA]</scope>
    <source>
        <strain evidence="4">B10K-DU-001-53</strain>
        <tissue evidence="4">Muscle</tissue>
    </source>
</reference>
<keyword evidence="2" id="KW-1133">Transmembrane helix</keyword>
<evidence type="ECO:0000313" key="4">
    <source>
        <dbReference type="EMBL" id="NXJ15816.1"/>
    </source>
</evidence>
<evidence type="ECO:0000313" key="5">
    <source>
        <dbReference type="Proteomes" id="UP000522663"/>
    </source>
</evidence>
<evidence type="ECO:0000256" key="1">
    <source>
        <dbReference type="SAM" id="MobiDB-lite"/>
    </source>
</evidence>
<accession>A0A7K9Z0E4</accession>
<feature type="non-terminal residue" evidence="4">
    <location>
        <position position="290"/>
    </location>
</feature>
<dbReference type="OrthoDB" id="9950822at2759"/>
<feature type="non-terminal residue" evidence="4">
    <location>
        <position position="1"/>
    </location>
</feature>
<organism evidence="4 5">
    <name type="scientific">Odontophorus gujanensis</name>
    <name type="common">marbled wood quail</name>
    <dbReference type="NCBI Taxonomy" id="886794"/>
    <lineage>
        <taxon>Eukaryota</taxon>
        <taxon>Metazoa</taxon>
        <taxon>Chordata</taxon>
        <taxon>Craniata</taxon>
        <taxon>Vertebrata</taxon>
        <taxon>Euteleostomi</taxon>
        <taxon>Archelosauria</taxon>
        <taxon>Archosauria</taxon>
        <taxon>Dinosauria</taxon>
        <taxon>Saurischia</taxon>
        <taxon>Theropoda</taxon>
        <taxon>Coelurosauria</taxon>
        <taxon>Aves</taxon>
        <taxon>Neognathae</taxon>
        <taxon>Galloanserae</taxon>
        <taxon>Galliformes</taxon>
        <taxon>Odontophoridae</taxon>
        <taxon>Odontophorus</taxon>
    </lineage>
</organism>
<feature type="transmembrane region" description="Helical" evidence="2">
    <location>
        <begin position="194"/>
        <end position="216"/>
    </location>
</feature>
<sequence>MQPSCGITFLFLLATIPSAVSQAAATVNANKNVTERREMSSQPVSTPLRSTDGTTLPSTFTMASKDGTKSSALNWRRILISSATFTTPGDFSTATEDAAVVSADVPFTVAPSSSALTGSTRPTAALPSDSASLIPTSFLTGTALKSPTVMQDGPTPNLNITQQTADLKHNFTKTSTVLSNEEETNKGKTNKGGVIVGIVVGILGSLLIGLMGHFLCDKRRSESFSHRRLYDDTRNGPVLHLDNSPGPHATSFGTAPDGKCSTEVMAVEDSTGCPHDSIPMDDMTPSHSEP</sequence>
<dbReference type="InterPro" id="IPR031371">
    <property type="entry name" value="Mucin-15"/>
</dbReference>
<feature type="signal peptide" evidence="3">
    <location>
        <begin position="1"/>
        <end position="21"/>
    </location>
</feature>
<name>A0A7K9Z0E4_9GALL</name>
<dbReference type="PANTHER" id="PTHR45427:SF1">
    <property type="entry name" value="MUCIN-15"/>
    <property type="match status" value="1"/>
</dbReference>
<keyword evidence="2" id="KW-0812">Transmembrane</keyword>
<evidence type="ECO:0000256" key="2">
    <source>
        <dbReference type="SAM" id="Phobius"/>
    </source>
</evidence>
<feature type="chain" id="PRO_5029860226" evidence="3">
    <location>
        <begin position="22"/>
        <end position="290"/>
    </location>
</feature>
<dbReference type="Proteomes" id="UP000522663">
    <property type="component" value="Unassembled WGS sequence"/>
</dbReference>
<keyword evidence="2" id="KW-0472">Membrane</keyword>
<dbReference type="PANTHER" id="PTHR45427">
    <property type="entry name" value="MUCIN-15"/>
    <property type="match status" value="1"/>
</dbReference>
<dbReference type="Pfam" id="PF15672">
    <property type="entry name" value="Mucin15"/>
    <property type="match status" value="1"/>
</dbReference>
<feature type="compositionally biased region" description="Polar residues" evidence="1">
    <location>
        <begin position="40"/>
        <end position="59"/>
    </location>
</feature>
<keyword evidence="5" id="KW-1185">Reference proteome</keyword>